<feature type="transmembrane region" description="Helical" evidence="1">
    <location>
        <begin position="12"/>
        <end position="29"/>
    </location>
</feature>
<keyword evidence="1" id="KW-1133">Transmembrane helix</keyword>
<proteinExistence type="predicted"/>
<dbReference type="EnsemblMetazoa" id="G23601.2">
    <property type="protein sequence ID" value="G23601.2:cds"/>
    <property type="gene ID" value="G23601"/>
</dbReference>
<dbReference type="OrthoDB" id="6046730at2759"/>
<sequence>MGCGNGDNKHVTVFILTVLCLGVYIYLYVDINKGIQKIEILERSTYDHLNLILANQDRTTVYKPTTLKPHYVKHTGNGSGMQLFLHDYNISGPILTIFTSWSKSNETDLLRNNTVRNWSLFSPYLYPILFTNDTGLKRDVRAMGWDCLPIIHAGKGVPVLKHMYLAAMEKIESPLYAFVNGDILFTQSLLETLVSVLQSHLYQNGTVLVVGRRTNVLNVKRKTASSFQDLANVSVKNGSLFTSWGLDYFITSKTFPWRDMPDVVIGRVGYDNFLVVESNKRKIAVIDATKTLLAVHQTTKKGGNFESRKKLNRDYNINLIAKIYKKVNYAMGTSSAAKYFTKYNSKSQVCIVKR</sequence>
<dbReference type="EnsemblMetazoa" id="G23601.1">
    <property type="protein sequence ID" value="G23601.1:cds"/>
    <property type="gene ID" value="G23601"/>
</dbReference>
<dbReference type="OMA" id="MIIGRRT"/>
<keyword evidence="3" id="KW-1185">Reference proteome</keyword>
<reference evidence="2" key="1">
    <citation type="submission" date="2022-08" db="UniProtKB">
        <authorList>
            <consortium name="EnsemblMetazoa"/>
        </authorList>
    </citation>
    <scope>IDENTIFICATION</scope>
    <source>
        <strain evidence="2">05x7-T-G4-1.051#20</strain>
    </source>
</reference>
<evidence type="ECO:0000256" key="1">
    <source>
        <dbReference type="SAM" id="Phobius"/>
    </source>
</evidence>
<name>A0A8W8KEY7_MAGGI</name>
<keyword evidence="1" id="KW-0812">Transmembrane</keyword>
<protein>
    <submittedName>
        <fullName evidence="2">Uncharacterized protein</fullName>
    </submittedName>
</protein>
<evidence type="ECO:0000313" key="3">
    <source>
        <dbReference type="Proteomes" id="UP000005408"/>
    </source>
</evidence>
<accession>A0A8W8KEY7</accession>
<evidence type="ECO:0000313" key="2">
    <source>
        <dbReference type="EnsemblMetazoa" id="G23601.2:cds"/>
    </source>
</evidence>
<dbReference type="AlphaFoldDB" id="A0A8W8KEY7"/>
<keyword evidence="1" id="KW-0472">Membrane</keyword>
<dbReference type="Proteomes" id="UP000005408">
    <property type="component" value="Unassembled WGS sequence"/>
</dbReference>
<organism evidence="2 3">
    <name type="scientific">Magallana gigas</name>
    <name type="common">Pacific oyster</name>
    <name type="synonym">Crassostrea gigas</name>
    <dbReference type="NCBI Taxonomy" id="29159"/>
    <lineage>
        <taxon>Eukaryota</taxon>
        <taxon>Metazoa</taxon>
        <taxon>Spiralia</taxon>
        <taxon>Lophotrochozoa</taxon>
        <taxon>Mollusca</taxon>
        <taxon>Bivalvia</taxon>
        <taxon>Autobranchia</taxon>
        <taxon>Pteriomorphia</taxon>
        <taxon>Ostreida</taxon>
        <taxon>Ostreoidea</taxon>
        <taxon>Ostreidae</taxon>
        <taxon>Magallana</taxon>
    </lineage>
</organism>